<evidence type="ECO:0000313" key="2">
    <source>
        <dbReference type="Proteomes" id="UP000828390"/>
    </source>
</evidence>
<dbReference type="AlphaFoldDB" id="A0A9D4EJA2"/>
<evidence type="ECO:0000313" key="1">
    <source>
        <dbReference type="EMBL" id="KAH3780698.1"/>
    </source>
</evidence>
<dbReference type="Proteomes" id="UP000828390">
    <property type="component" value="Unassembled WGS sequence"/>
</dbReference>
<keyword evidence="2" id="KW-1185">Reference proteome</keyword>
<dbReference type="PANTHER" id="PTHR46880:SF5">
    <property type="entry name" value="DUF4371 DOMAIN-CONTAINING PROTEIN"/>
    <property type="match status" value="1"/>
</dbReference>
<name>A0A9D4EJA2_DREPO</name>
<comment type="caution">
    <text evidence="1">The sequence shown here is derived from an EMBL/GenBank/DDBJ whole genome shotgun (WGS) entry which is preliminary data.</text>
</comment>
<organism evidence="1 2">
    <name type="scientific">Dreissena polymorpha</name>
    <name type="common">Zebra mussel</name>
    <name type="synonym">Mytilus polymorpha</name>
    <dbReference type="NCBI Taxonomy" id="45954"/>
    <lineage>
        <taxon>Eukaryota</taxon>
        <taxon>Metazoa</taxon>
        <taxon>Spiralia</taxon>
        <taxon>Lophotrochozoa</taxon>
        <taxon>Mollusca</taxon>
        <taxon>Bivalvia</taxon>
        <taxon>Autobranchia</taxon>
        <taxon>Heteroconchia</taxon>
        <taxon>Euheterodonta</taxon>
        <taxon>Imparidentia</taxon>
        <taxon>Neoheterodontei</taxon>
        <taxon>Myida</taxon>
        <taxon>Dreissenoidea</taxon>
        <taxon>Dreissenidae</taxon>
        <taxon>Dreissena</taxon>
    </lineage>
</organism>
<protein>
    <recommendedName>
        <fullName evidence="3">DUF4371 domain-containing protein</fullName>
    </recommendedName>
</protein>
<reference evidence="1" key="1">
    <citation type="journal article" date="2019" name="bioRxiv">
        <title>The Genome of the Zebra Mussel, Dreissena polymorpha: A Resource for Invasive Species Research.</title>
        <authorList>
            <person name="McCartney M.A."/>
            <person name="Auch B."/>
            <person name="Kono T."/>
            <person name="Mallez S."/>
            <person name="Zhang Y."/>
            <person name="Obille A."/>
            <person name="Becker A."/>
            <person name="Abrahante J.E."/>
            <person name="Garbe J."/>
            <person name="Badalamenti J.P."/>
            <person name="Herman A."/>
            <person name="Mangelson H."/>
            <person name="Liachko I."/>
            <person name="Sullivan S."/>
            <person name="Sone E.D."/>
            <person name="Koren S."/>
            <person name="Silverstein K.A.T."/>
            <person name="Beckman K.B."/>
            <person name="Gohl D.M."/>
        </authorList>
    </citation>
    <scope>NUCLEOTIDE SEQUENCE</scope>
    <source>
        <strain evidence="1">Duluth1</strain>
        <tissue evidence="1">Whole animal</tissue>
    </source>
</reference>
<evidence type="ECO:0008006" key="3">
    <source>
        <dbReference type="Google" id="ProtNLM"/>
    </source>
</evidence>
<dbReference type="PANTHER" id="PTHR46880">
    <property type="entry name" value="RAS-ASSOCIATING DOMAIN-CONTAINING PROTEIN"/>
    <property type="match status" value="1"/>
</dbReference>
<gene>
    <name evidence="1" type="ORF">DPMN_158517</name>
</gene>
<accession>A0A9D4EJA2</accession>
<sequence length="199" mass="22605">MKVDAIKKHTVTSDHKLALAAQNASVSIEQAAIKAAEKEREGVDGLMTNLYYLAKRNEPSSSISDFNKLLVHHSVSRFGSMMRADKSLPYEHHESVRDMLDAIAEVVRRQLIDNIRQSGVFSVMCDESTDVSTDKTLTFYIYNLIKTKQRNRLYVSTVNTLMMMTVDTPDISDMNQFNFGRAFDVWAVSKARRFGNKTK</sequence>
<reference evidence="1" key="2">
    <citation type="submission" date="2020-11" db="EMBL/GenBank/DDBJ databases">
        <authorList>
            <person name="McCartney M.A."/>
            <person name="Auch B."/>
            <person name="Kono T."/>
            <person name="Mallez S."/>
            <person name="Becker A."/>
            <person name="Gohl D.M."/>
            <person name="Silverstein K.A.T."/>
            <person name="Koren S."/>
            <person name="Bechman K.B."/>
            <person name="Herman A."/>
            <person name="Abrahante J.E."/>
            <person name="Garbe J."/>
        </authorList>
    </citation>
    <scope>NUCLEOTIDE SEQUENCE</scope>
    <source>
        <strain evidence="1">Duluth1</strain>
        <tissue evidence="1">Whole animal</tissue>
    </source>
</reference>
<dbReference type="EMBL" id="JAIWYP010000008">
    <property type="protein sequence ID" value="KAH3780698.1"/>
    <property type="molecule type" value="Genomic_DNA"/>
</dbReference>
<proteinExistence type="predicted"/>